<dbReference type="Proteomes" id="UP000238180">
    <property type="component" value="Unassembled WGS sequence"/>
</dbReference>
<dbReference type="AlphaFoldDB" id="A0A2N9PD57"/>
<gene>
    <name evidence="2" type="ORF">FLACOL_02262</name>
</gene>
<protein>
    <recommendedName>
        <fullName evidence="1">Alginate export domain-containing protein</fullName>
    </recommendedName>
</protein>
<dbReference type="RefSeq" id="WP_105196765.1">
    <property type="nucleotide sequence ID" value="NZ_OLKH01000122.1"/>
</dbReference>
<dbReference type="InterPro" id="IPR025388">
    <property type="entry name" value="Alginate_export_dom"/>
</dbReference>
<dbReference type="Gene3D" id="2.40.160.100">
    <property type="match status" value="1"/>
</dbReference>
<accession>A0A2N9PD57</accession>
<name>A0A2N9PD57_9FLAO</name>
<evidence type="ECO:0000313" key="3">
    <source>
        <dbReference type="Proteomes" id="UP000238180"/>
    </source>
</evidence>
<reference evidence="2 3" key="1">
    <citation type="submission" date="2018-02" db="EMBL/GenBank/DDBJ databases">
        <authorList>
            <person name="Cohen D.B."/>
            <person name="Kent A.D."/>
        </authorList>
    </citation>
    <scope>NUCLEOTIDE SEQUENCE [LARGE SCALE GENOMIC DNA]</scope>
    <source>
        <strain evidence="2">CIP109753</strain>
    </source>
</reference>
<feature type="domain" description="Alginate export" evidence="1">
    <location>
        <begin position="22"/>
        <end position="324"/>
    </location>
</feature>
<evidence type="ECO:0000313" key="2">
    <source>
        <dbReference type="EMBL" id="SPE78247.1"/>
    </source>
</evidence>
<dbReference type="InterPro" id="IPR053728">
    <property type="entry name" value="Alginate_Permeability_Chnl"/>
</dbReference>
<dbReference type="EMBL" id="OLKH01000122">
    <property type="protein sequence ID" value="SPE78247.1"/>
    <property type="molecule type" value="Genomic_DNA"/>
</dbReference>
<proteinExistence type="predicted"/>
<evidence type="ECO:0000259" key="1">
    <source>
        <dbReference type="Pfam" id="PF13372"/>
    </source>
</evidence>
<dbReference type="Pfam" id="PF13372">
    <property type="entry name" value="Alginate_exp"/>
    <property type="match status" value="1"/>
</dbReference>
<organism evidence="2 3">
    <name type="scientific">Flavobacterium columnare</name>
    <dbReference type="NCBI Taxonomy" id="996"/>
    <lineage>
        <taxon>Bacteria</taxon>
        <taxon>Pseudomonadati</taxon>
        <taxon>Bacteroidota</taxon>
        <taxon>Flavobacteriia</taxon>
        <taxon>Flavobacteriales</taxon>
        <taxon>Flavobacteriaceae</taxon>
        <taxon>Flavobacterium</taxon>
    </lineage>
</organism>
<sequence>MKPVYLTIAGLFSSLVFSQQFNVNADLRARLENRNGYATLKPYNEKAASFISQRTRIIFDYNYNHIKLVASPQNVRTWGDVLTNSKSDTGINFHEAYGEIKLNEKLSFKLGRQEIAYDDHRIFGSIDWTMQAKSHDALLFKITPTTKQIIHLGIAYNANKESNFKENYIPSQYKSLQYAWYNGTFNNLNLSLLILNNGMPYWINGEEKIDYSQTFGPRFIFKKDHLSIDGATYFQTGKINTNHIMSSYFSANLNYKFIQSFLAGLGFEYLSGKNQDDTSSDIKSFNPLYGTNHKFNGYMDYFYVGNHLNNVGLTDLYLNFQYEKDKFSVRFSPHYFLSSANIYQLGEKKDPYLGTEIDFTASYKLFENVTIDGGFSQMFATKSMEILKAGNKNNGNNWFFLAVKINPNLFNSTSKNYP</sequence>